<dbReference type="PANTHER" id="PTHR39560:SF1">
    <property type="entry name" value="PROTEIN ADENYLYLTRANSFERASE FIC-RELATED"/>
    <property type="match status" value="1"/>
</dbReference>
<dbReference type="RefSeq" id="WP_343961439.1">
    <property type="nucleotide sequence ID" value="NZ_BAAAKZ010000011.1"/>
</dbReference>
<accession>A0ABW3TUF0</accession>
<evidence type="ECO:0000256" key="5">
    <source>
        <dbReference type="ARBA" id="ARBA00034531"/>
    </source>
</evidence>
<dbReference type="InterPro" id="IPR036597">
    <property type="entry name" value="Fido-like_dom_sf"/>
</dbReference>
<proteinExistence type="predicted"/>
<keyword evidence="3" id="KW-0547">Nucleotide-binding</keyword>
<dbReference type="SUPFAM" id="SSF140931">
    <property type="entry name" value="Fic-like"/>
    <property type="match status" value="1"/>
</dbReference>
<evidence type="ECO:0000256" key="4">
    <source>
        <dbReference type="ARBA" id="ARBA00022840"/>
    </source>
</evidence>
<evidence type="ECO:0000256" key="7">
    <source>
        <dbReference type="ARBA" id="ARBA00048696"/>
    </source>
</evidence>
<keyword evidence="2" id="KW-0548">Nucleotidyltransferase</keyword>
<evidence type="ECO:0000256" key="1">
    <source>
        <dbReference type="ARBA" id="ARBA00022679"/>
    </source>
</evidence>
<evidence type="ECO:0000313" key="9">
    <source>
        <dbReference type="EMBL" id="MFD1203468.1"/>
    </source>
</evidence>
<sequence>MGRRDSNSDLKQLERSHFIVRPAYHYDQFNYVHPFREGNGRTQRVFWNRVAREAGWELDWRSVRGATNDSACRAAAERRDLLPLQAMFDRIVAPASQLDQGDEAWQAAERARLSFVARHKGGQ</sequence>
<comment type="catalytic activity">
    <reaction evidence="7">
        <text>L-tyrosyl-[protein] + ATP = O-(5'-adenylyl)-L-tyrosyl-[protein] + diphosphate</text>
        <dbReference type="Rhea" id="RHEA:54288"/>
        <dbReference type="Rhea" id="RHEA-COMP:10136"/>
        <dbReference type="Rhea" id="RHEA-COMP:13846"/>
        <dbReference type="ChEBI" id="CHEBI:30616"/>
        <dbReference type="ChEBI" id="CHEBI:33019"/>
        <dbReference type="ChEBI" id="CHEBI:46858"/>
        <dbReference type="ChEBI" id="CHEBI:83624"/>
        <dbReference type="EC" id="2.7.7.108"/>
    </reaction>
</comment>
<evidence type="ECO:0000256" key="2">
    <source>
        <dbReference type="ARBA" id="ARBA00022695"/>
    </source>
</evidence>
<comment type="catalytic activity">
    <reaction evidence="6">
        <text>L-threonyl-[protein] + ATP = 3-O-(5'-adenylyl)-L-threonyl-[protein] + diphosphate</text>
        <dbReference type="Rhea" id="RHEA:54292"/>
        <dbReference type="Rhea" id="RHEA-COMP:11060"/>
        <dbReference type="Rhea" id="RHEA-COMP:13847"/>
        <dbReference type="ChEBI" id="CHEBI:30013"/>
        <dbReference type="ChEBI" id="CHEBI:30616"/>
        <dbReference type="ChEBI" id="CHEBI:33019"/>
        <dbReference type="ChEBI" id="CHEBI:138113"/>
        <dbReference type="EC" id="2.7.7.108"/>
    </reaction>
</comment>
<dbReference type="PROSITE" id="PS51459">
    <property type="entry name" value="FIDO"/>
    <property type="match status" value="1"/>
</dbReference>
<keyword evidence="1" id="KW-0808">Transferase</keyword>
<evidence type="ECO:0000313" key="10">
    <source>
        <dbReference type="Proteomes" id="UP001597181"/>
    </source>
</evidence>
<evidence type="ECO:0000259" key="8">
    <source>
        <dbReference type="PROSITE" id="PS51459"/>
    </source>
</evidence>
<dbReference type="EMBL" id="JBHTLY010000015">
    <property type="protein sequence ID" value="MFD1203468.1"/>
    <property type="molecule type" value="Genomic_DNA"/>
</dbReference>
<dbReference type="Gene3D" id="1.10.3290.10">
    <property type="entry name" value="Fido-like domain"/>
    <property type="match status" value="1"/>
</dbReference>
<reference evidence="10" key="1">
    <citation type="journal article" date="2019" name="Int. J. Syst. Evol. Microbiol.">
        <title>The Global Catalogue of Microorganisms (GCM) 10K type strain sequencing project: providing services to taxonomists for standard genome sequencing and annotation.</title>
        <authorList>
            <consortium name="The Broad Institute Genomics Platform"/>
            <consortium name="The Broad Institute Genome Sequencing Center for Infectious Disease"/>
            <person name="Wu L."/>
            <person name="Ma J."/>
        </authorList>
    </citation>
    <scope>NUCLEOTIDE SEQUENCE [LARGE SCALE GENOMIC DNA]</scope>
    <source>
        <strain evidence="10">CCUG 50213</strain>
    </source>
</reference>
<dbReference type="InterPro" id="IPR003812">
    <property type="entry name" value="Fido"/>
</dbReference>
<dbReference type="Proteomes" id="UP001597181">
    <property type="component" value="Unassembled WGS sequence"/>
</dbReference>
<keyword evidence="10" id="KW-1185">Reference proteome</keyword>
<evidence type="ECO:0000256" key="3">
    <source>
        <dbReference type="ARBA" id="ARBA00022741"/>
    </source>
</evidence>
<evidence type="ECO:0000256" key="6">
    <source>
        <dbReference type="ARBA" id="ARBA00047939"/>
    </source>
</evidence>
<comment type="caution">
    <text evidence="9">The sequence shown here is derived from an EMBL/GenBank/DDBJ whole genome shotgun (WGS) entry which is preliminary data.</text>
</comment>
<protein>
    <recommendedName>
        <fullName evidence="5">protein adenylyltransferase</fullName>
        <ecNumber evidence="5">2.7.7.108</ecNumber>
    </recommendedName>
</protein>
<gene>
    <name evidence="9" type="ORF">ACFQ3U_16370</name>
</gene>
<keyword evidence="4" id="KW-0067">ATP-binding</keyword>
<dbReference type="PANTHER" id="PTHR39560">
    <property type="entry name" value="PROTEIN ADENYLYLTRANSFERASE FIC-RELATED"/>
    <property type="match status" value="1"/>
</dbReference>
<dbReference type="EC" id="2.7.7.108" evidence="5"/>
<dbReference type="Pfam" id="PF02661">
    <property type="entry name" value="Fic"/>
    <property type="match status" value="1"/>
</dbReference>
<feature type="domain" description="Fido" evidence="8">
    <location>
        <begin position="1"/>
        <end position="93"/>
    </location>
</feature>
<organism evidence="9 10">
    <name type="scientific">Leucobacter albus</name>
    <dbReference type="NCBI Taxonomy" id="272210"/>
    <lineage>
        <taxon>Bacteria</taxon>
        <taxon>Bacillati</taxon>
        <taxon>Actinomycetota</taxon>
        <taxon>Actinomycetes</taxon>
        <taxon>Micrococcales</taxon>
        <taxon>Microbacteriaceae</taxon>
        <taxon>Leucobacter</taxon>
    </lineage>
</organism>
<name>A0ABW3TUF0_9MICO</name>